<comment type="caution">
    <text evidence="9">The sequence shown here is derived from an EMBL/GenBank/DDBJ whole genome shotgun (WGS) entry which is preliminary data.</text>
</comment>
<dbReference type="InterPro" id="IPR000700">
    <property type="entry name" value="PAS-assoc_C"/>
</dbReference>
<dbReference type="PROSITE" id="PS50112">
    <property type="entry name" value="PAS"/>
    <property type="match status" value="1"/>
</dbReference>
<comment type="catalytic activity">
    <reaction evidence="1">
        <text>ATP + protein L-histidine = ADP + protein N-phospho-L-histidine.</text>
        <dbReference type="EC" id="2.7.13.3"/>
    </reaction>
</comment>
<dbReference type="PROSITE" id="PS50109">
    <property type="entry name" value="HIS_KIN"/>
    <property type="match status" value="1"/>
</dbReference>
<evidence type="ECO:0000256" key="1">
    <source>
        <dbReference type="ARBA" id="ARBA00000085"/>
    </source>
</evidence>
<dbReference type="PANTHER" id="PTHR43304">
    <property type="entry name" value="PHYTOCHROME-LIKE PROTEIN CPH1"/>
    <property type="match status" value="1"/>
</dbReference>
<dbReference type="CDD" id="cd00130">
    <property type="entry name" value="PAS"/>
    <property type="match status" value="1"/>
</dbReference>
<evidence type="ECO:0000256" key="2">
    <source>
        <dbReference type="ARBA" id="ARBA00012438"/>
    </source>
</evidence>
<feature type="domain" description="PAC" evidence="8">
    <location>
        <begin position="381"/>
        <end position="433"/>
    </location>
</feature>
<dbReference type="RefSeq" id="WP_180909703.1">
    <property type="nucleotide sequence ID" value="NZ_CAIJDP010000079.1"/>
</dbReference>
<dbReference type="PROSITE" id="PS50113">
    <property type="entry name" value="PAC"/>
    <property type="match status" value="2"/>
</dbReference>
<dbReference type="EC" id="2.7.13.3" evidence="2"/>
<dbReference type="InterPro" id="IPR001610">
    <property type="entry name" value="PAC"/>
</dbReference>
<protein>
    <recommendedName>
        <fullName evidence="2">histidine kinase</fullName>
        <ecNumber evidence="2">2.7.13.3</ecNumber>
    </recommendedName>
</protein>
<dbReference type="Gene3D" id="1.10.287.130">
    <property type="match status" value="1"/>
</dbReference>
<dbReference type="SMART" id="SM00086">
    <property type="entry name" value="PAC"/>
    <property type="match status" value="2"/>
</dbReference>
<keyword evidence="5 9" id="KW-0418">Kinase</keyword>
<gene>
    <name evidence="9" type="primary">rcsC_4</name>
    <name evidence="9" type="ORF">FLAT13_03391</name>
</gene>
<dbReference type="InterPro" id="IPR003661">
    <property type="entry name" value="HisK_dim/P_dom"/>
</dbReference>
<dbReference type="PRINTS" id="PR00344">
    <property type="entry name" value="BCTRLSENSOR"/>
</dbReference>
<evidence type="ECO:0000313" key="9">
    <source>
        <dbReference type="EMBL" id="CAD0006624.1"/>
    </source>
</evidence>
<dbReference type="Gene3D" id="3.30.450.20">
    <property type="entry name" value="PAS domain"/>
    <property type="match status" value="2"/>
</dbReference>
<dbReference type="SUPFAM" id="SSF55874">
    <property type="entry name" value="ATPase domain of HSP90 chaperone/DNA topoisomerase II/histidine kinase"/>
    <property type="match status" value="1"/>
</dbReference>
<reference evidence="9 10" key="1">
    <citation type="submission" date="2020-06" db="EMBL/GenBank/DDBJ databases">
        <authorList>
            <person name="Criscuolo A."/>
        </authorList>
    </citation>
    <scope>NUCLEOTIDE SEQUENCE [LARGE SCALE GENOMIC DNA]</scope>
    <source>
        <strain evidence="10">CIP 111411</strain>
    </source>
</reference>
<evidence type="ECO:0000256" key="5">
    <source>
        <dbReference type="ARBA" id="ARBA00022777"/>
    </source>
</evidence>
<feature type="domain" description="Histidine kinase" evidence="6">
    <location>
        <begin position="451"/>
        <end position="669"/>
    </location>
</feature>
<keyword evidence="10" id="KW-1185">Reference proteome</keyword>
<dbReference type="Gene3D" id="3.30.450.40">
    <property type="match status" value="1"/>
</dbReference>
<keyword evidence="4 9" id="KW-0808">Transferase</keyword>
<dbReference type="InterPro" id="IPR036890">
    <property type="entry name" value="HATPase_C_sf"/>
</dbReference>
<sequence>MKKLLSYVSKINNHLLECSSIDHALNLCITDIALEHDIDRCYILKNKNNNNLLSFDYSYAYEWCNDDIISFIDHFDVNRSLNNAFLSIDTVLSRDKLRFGACKDIDNKLLKEIFNIRAVKSYFFAPIFSDNVFYGWMGLEDCKKERIWDDEEILVLQHIIKSIGLRLSQTTTISKLERTIEKFNFFMSSSNQAMWEFDIETGKTDFSLNWFGILGYTNEEINNTPDFWTKIFSTVDGKKILIDFNDFITGKLKRFEGNTRIIHKKGHSITAKYSGLLKRNKNGIPTKVIGTYMDISELVEKEKQLVLSEAKFRFIAENTTDLICQHSKEGNLLYVSSLSNDIIGYNFEELIHKCPWDFIHKRDLSNIKKYYNSILKNKQIETIAFRLKKSDGTYIWLETSTKVMRDSEKNIIGFQTSSRDITKRIRADKEMEAALLKERKFNELKSNFVSIASHQFRTPLTVIYSNAELLEMKLNHQEKGLCDECKVVISRIKNEVERMTELMNNILVFGKQEAKKIEKVIQPIDFNEFIETLTKTYFNNDDRSNIRVTKRGVKRIFFTDESLIVHILTNVINNAFKYSVGKPDPELIITYLENSIEIQVIDYGMGIPKKDIPNLFTSFFRASNTNSIIGSGLGLVIVKQFTEFLNGTVELKTKENFGTTIKLTFPYGHQ</sequence>
<dbReference type="SMART" id="SM00388">
    <property type="entry name" value="HisKA"/>
    <property type="match status" value="1"/>
</dbReference>
<dbReference type="InterPro" id="IPR035965">
    <property type="entry name" value="PAS-like_dom_sf"/>
</dbReference>
<evidence type="ECO:0000259" key="8">
    <source>
        <dbReference type="PROSITE" id="PS50113"/>
    </source>
</evidence>
<evidence type="ECO:0000259" key="7">
    <source>
        <dbReference type="PROSITE" id="PS50112"/>
    </source>
</evidence>
<dbReference type="Pfam" id="PF08447">
    <property type="entry name" value="PAS_3"/>
    <property type="match status" value="2"/>
</dbReference>
<dbReference type="CDD" id="cd00075">
    <property type="entry name" value="HATPase"/>
    <property type="match status" value="1"/>
</dbReference>
<dbReference type="InterPro" id="IPR013655">
    <property type="entry name" value="PAS_fold_3"/>
</dbReference>
<evidence type="ECO:0000256" key="3">
    <source>
        <dbReference type="ARBA" id="ARBA00022553"/>
    </source>
</evidence>
<dbReference type="SMART" id="SM00387">
    <property type="entry name" value="HATPase_c"/>
    <property type="match status" value="1"/>
</dbReference>
<keyword evidence="3" id="KW-0597">Phosphoprotein</keyword>
<dbReference type="AlphaFoldDB" id="A0A6V6Z5D6"/>
<dbReference type="InterPro" id="IPR005467">
    <property type="entry name" value="His_kinase_dom"/>
</dbReference>
<dbReference type="SUPFAM" id="SSF55785">
    <property type="entry name" value="PYP-like sensor domain (PAS domain)"/>
    <property type="match status" value="2"/>
</dbReference>
<dbReference type="SMART" id="SM00091">
    <property type="entry name" value="PAS"/>
    <property type="match status" value="2"/>
</dbReference>
<feature type="domain" description="PAS" evidence="7">
    <location>
        <begin position="308"/>
        <end position="378"/>
    </location>
</feature>
<dbReference type="InterPro" id="IPR003594">
    <property type="entry name" value="HATPase_dom"/>
</dbReference>
<name>A0A6V6Z5D6_9FLAO</name>
<dbReference type="Pfam" id="PF00512">
    <property type="entry name" value="HisKA"/>
    <property type="match status" value="1"/>
</dbReference>
<evidence type="ECO:0000256" key="4">
    <source>
        <dbReference type="ARBA" id="ARBA00022679"/>
    </source>
</evidence>
<dbReference type="Proteomes" id="UP000530060">
    <property type="component" value="Unassembled WGS sequence"/>
</dbReference>
<dbReference type="InterPro" id="IPR004358">
    <property type="entry name" value="Sig_transdc_His_kin-like_C"/>
</dbReference>
<dbReference type="Gene3D" id="3.30.565.10">
    <property type="entry name" value="Histidine kinase-like ATPase, C-terminal domain"/>
    <property type="match status" value="1"/>
</dbReference>
<dbReference type="InterPro" id="IPR052162">
    <property type="entry name" value="Sensor_kinase/Photoreceptor"/>
</dbReference>
<dbReference type="CDD" id="cd00082">
    <property type="entry name" value="HisKA"/>
    <property type="match status" value="1"/>
</dbReference>
<dbReference type="SUPFAM" id="SSF47384">
    <property type="entry name" value="Homodimeric domain of signal transducing histidine kinase"/>
    <property type="match status" value="1"/>
</dbReference>
<dbReference type="SUPFAM" id="SSF55781">
    <property type="entry name" value="GAF domain-like"/>
    <property type="match status" value="1"/>
</dbReference>
<dbReference type="PANTHER" id="PTHR43304:SF1">
    <property type="entry name" value="PAC DOMAIN-CONTAINING PROTEIN"/>
    <property type="match status" value="1"/>
</dbReference>
<feature type="domain" description="PAC" evidence="8">
    <location>
        <begin position="255"/>
        <end position="307"/>
    </location>
</feature>
<evidence type="ECO:0000259" key="6">
    <source>
        <dbReference type="PROSITE" id="PS50109"/>
    </source>
</evidence>
<evidence type="ECO:0000313" key="10">
    <source>
        <dbReference type="Proteomes" id="UP000530060"/>
    </source>
</evidence>
<dbReference type="GO" id="GO:0000155">
    <property type="term" value="F:phosphorelay sensor kinase activity"/>
    <property type="evidence" value="ECO:0007669"/>
    <property type="project" value="InterPro"/>
</dbReference>
<proteinExistence type="predicted"/>
<dbReference type="NCBIfam" id="TIGR00229">
    <property type="entry name" value="sensory_box"/>
    <property type="match status" value="2"/>
</dbReference>
<accession>A0A6V6Z5D6</accession>
<dbReference type="InterPro" id="IPR036097">
    <property type="entry name" value="HisK_dim/P_sf"/>
</dbReference>
<dbReference type="Pfam" id="PF02518">
    <property type="entry name" value="HATPase_c"/>
    <property type="match status" value="1"/>
</dbReference>
<dbReference type="InterPro" id="IPR000014">
    <property type="entry name" value="PAS"/>
</dbReference>
<dbReference type="EMBL" id="CAIJDP010000079">
    <property type="protein sequence ID" value="CAD0006624.1"/>
    <property type="molecule type" value="Genomic_DNA"/>
</dbReference>
<organism evidence="9 10">
    <name type="scientific">Flavobacterium salmonis</name>
    <dbReference type="NCBI Taxonomy" id="2654844"/>
    <lineage>
        <taxon>Bacteria</taxon>
        <taxon>Pseudomonadati</taxon>
        <taxon>Bacteroidota</taxon>
        <taxon>Flavobacteriia</taxon>
        <taxon>Flavobacteriales</taxon>
        <taxon>Flavobacteriaceae</taxon>
        <taxon>Flavobacterium</taxon>
    </lineage>
</organism>
<dbReference type="InterPro" id="IPR029016">
    <property type="entry name" value="GAF-like_dom_sf"/>
</dbReference>